<keyword evidence="10" id="KW-0670">Pyruvate</keyword>
<dbReference type="PANTHER" id="PTHR47738:SF2">
    <property type="entry name" value="PTS SYSTEM FRUCTOSE-LIKE EIIA COMPONENT"/>
    <property type="match status" value="1"/>
</dbReference>
<reference evidence="9 13" key="4">
    <citation type="submission" date="2019-07" db="EMBL/GenBank/DDBJ databases">
        <title>Complete Genome Sequence of Leptotrichia wadei Strain JMUB3934.</title>
        <authorList>
            <person name="Watanabe S."/>
            <person name="Cui L."/>
        </authorList>
    </citation>
    <scope>NUCLEOTIDE SEQUENCE [LARGE SCALE GENOMIC DNA]</scope>
    <source>
        <strain evidence="9 13">JMUB3934</strain>
    </source>
</reference>
<reference evidence="11" key="2">
    <citation type="submission" date="2016-01" db="EMBL/GenBank/DDBJ databases">
        <authorList>
            <person name="Mitreva M."/>
            <person name="Pepin K.H."/>
            <person name="Mihindukulasuriya K.A."/>
            <person name="Fulton R."/>
            <person name="Fronick C."/>
            <person name="O'Laughlin M."/>
            <person name="Miner T."/>
            <person name="Herter B."/>
            <person name="Rosa B.A."/>
            <person name="Cordes M."/>
            <person name="Tomlinson C."/>
            <person name="Wollam A."/>
            <person name="Palsikar V.B."/>
            <person name="Mardis E.R."/>
            <person name="Wilson R.K."/>
        </authorList>
    </citation>
    <scope>NUCLEOTIDE SEQUENCE [LARGE SCALE GENOMIC DNA]</scope>
    <source>
        <strain evidence="11">KA00185</strain>
    </source>
</reference>
<reference evidence="10" key="1">
    <citation type="submission" date="2016-01" db="EMBL/GenBank/DDBJ databases">
        <authorList>
            <person name="Oliw E.H."/>
        </authorList>
    </citation>
    <scope>NUCLEOTIDE SEQUENCE [LARGE SCALE GENOMIC DNA]</scope>
    <source>
        <strain evidence="10">KA00185</strain>
    </source>
</reference>
<dbReference type="GO" id="GO:0008982">
    <property type="term" value="F:protein-N(PI)-phosphohistidine-sugar phosphotransferase activity"/>
    <property type="evidence" value="ECO:0007669"/>
    <property type="project" value="InterPro"/>
</dbReference>
<evidence type="ECO:0000256" key="3">
    <source>
        <dbReference type="ARBA" id="ARBA00022553"/>
    </source>
</evidence>
<dbReference type="OrthoDB" id="95460at2"/>
<dbReference type="InterPro" id="IPR051541">
    <property type="entry name" value="PTS_SugarTrans_NitroReg"/>
</dbReference>
<keyword evidence="4" id="KW-0762">Sugar transport</keyword>
<evidence type="ECO:0000256" key="1">
    <source>
        <dbReference type="ARBA" id="ARBA00004496"/>
    </source>
</evidence>
<dbReference type="InterPro" id="IPR002178">
    <property type="entry name" value="PTS_EIIA_type-2_dom"/>
</dbReference>
<keyword evidence="2" id="KW-0813">Transport</keyword>
<dbReference type="InterPro" id="IPR004715">
    <property type="entry name" value="PTS_IIA_fruc"/>
</dbReference>
<dbReference type="PANTHER" id="PTHR47738">
    <property type="entry name" value="PTS SYSTEM FRUCTOSE-LIKE EIIA COMPONENT-RELATED"/>
    <property type="match status" value="1"/>
</dbReference>
<dbReference type="EMBL" id="LSDD01000162">
    <property type="protein sequence ID" value="KXB59928.1"/>
    <property type="molecule type" value="Genomic_DNA"/>
</dbReference>
<dbReference type="CDD" id="cd00211">
    <property type="entry name" value="PTS_IIA_fru"/>
    <property type="match status" value="1"/>
</dbReference>
<evidence type="ECO:0000313" key="9">
    <source>
        <dbReference type="EMBL" id="BBM49457.1"/>
    </source>
</evidence>
<dbReference type="EMBL" id="AP019834">
    <property type="protein sequence ID" value="BBM47223.1"/>
    <property type="molecule type" value="Genomic_DNA"/>
</dbReference>
<dbReference type="GO" id="GO:0009401">
    <property type="term" value="P:phosphoenolpyruvate-dependent sugar phosphotransferase system"/>
    <property type="evidence" value="ECO:0007669"/>
    <property type="project" value="UniProtKB-KW"/>
</dbReference>
<evidence type="ECO:0000256" key="2">
    <source>
        <dbReference type="ARBA" id="ARBA00022448"/>
    </source>
</evidence>
<dbReference type="EMBL" id="AP019835">
    <property type="protein sequence ID" value="BBM49457.1"/>
    <property type="molecule type" value="Genomic_DNA"/>
</dbReference>
<dbReference type="InterPro" id="IPR016152">
    <property type="entry name" value="PTrfase/Anion_transptr"/>
</dbReference>
<evidence type="ECO:0000313" key="8">
    <source>
        <dbReference type="EMBL" id="BBM47223.1"/>
    </source>
</evidence>
<proteinExistence type="predicted"/>
<protein>
    <submittedName>
        <fullName evidence="8">PTS transporter subunit IIA-like nitrogen-regulatory protein PtsN</fullName>
    </submittedName>
    <submittedName>
        <fullName evidence="10">Phosphoenolpyruvate-dependent sugar phosphotransferase system, EIIA 2</fullName>
    </submittedName>
</protein>
<dbReference type="Proteomes" id="UP000070483">
    <property type="component" value="Unassembled WGS sequence"/>
</dbReference>
<keyword evidence="6" id="KW-0598">Phosphotransferase system</keyword>
<dbReference type="GO" id="GO:0016020">
    <property type="term" value="C:membrane"/>
    <property type="evidence" value="ECO:0007669"/>
    <property type="project" value="InterPro"/>
</dbReference>
<dbReference type="FunFam" id="3.40.930.10:FF:000009">
    <property type="entry name" value="PTS system, fructose specific IIABC component"/>
    <property type="match status" value="1"/>
</dbReference>
<dbReference type="RefSeq" id="WP_018498631.1">
    <property type="nucleotide sequence ID" value="NZ_AP019829.2"/>
</dbReference>
<dbReference type="Pfam" id="PF00359">
    <property type="entry name" value="PTS_EIIA_2"/>
    <property type="match status" value="1"/>
</dbReference>
<dbReference type="Gene3D" id="3.40.930.10">
    <property type="entry name" value="Mannitol-specific EII, Chain A"/>
    <property type="match status" value="1"/>
</dbReference>
<name>A0A133ZWY6_9FUSO</name>
<feature type="domain" description="PTS EIIA type-2" evidence="7">
    <location>
        <begin position="8"/>
        <end position="152"/>
    </location>
</feature>
<evidence type="ECO:0000259" key="7">
    <source>
        <dbReference type="PROSITE" id="PS51094"/>
    </source>
</evidence>
<evidence type="ECO:0000256" key="5">
    <source>
        <dbReference type="ARBA" id="ARBA00022679"/>
    </source>
</evidence>
<evidence type="ECO:0000256" key="6">
    <source>
        <dbReference type="ARBA" id="ARBA00022683"/>
    </source>
</evidence>
<keyword evidence="3" id="KW-0597">Phosphoprotein</keyword>
<evidence type="ECO:0000256" key="4">
    <source>
        <dbReference type="ARBA" id="ARBA00022597"/>
    </source>
</evidence>
<keyword evidence="11" id="KW-1185">Reference proteome</keyword>
<evidence type="ECO:0000313" key="13">
    <source>
        <dbReference type="Proteomes" id="UP000321501"/>
    </source>
</evidence>
<dbReference type="STRING" id="157687.HMPREF3180_02157"/>
<organism evidence="10 11">
    <name type="scientific">Leptotrichia wadei</name>
    <dbReference type="NCBI Taxonomy" id="157687"/>
    <lineage>
        <taxon>Bacteria</taxon>
        <taxon>Fusobacteriati</taxon>
        <taxon>Fusobacteriota</taxon>
        <taxon>Fusobacteriia</taxon>
        <taxon>Fusobacteriales</taxon>
        <taxon>Leptotrichiaceae</taxon>
        <taxon>Leptotrichia</taxon>
    </lineage>
</organism>
<comment type="subcellular location">
    <subcellularLocation>
        <location evidence="1">Cytoplasm</location>
    </subcellularLocation>
</comment>
<dbReference type="Proteomes" id="UP000321501">
    <property type="component" value="Chromosome"/>
</dbReference>
<dbReference type="NCBIfam" id="TIGR00848">
    <property type="entry name" value="fruA"/>
    <property type="match status" value="1"/>
</dbReference>
<dbReference type="AlphaFoldDB" id="A0A133ZWY6"/>
<dbReference type="Proteomes" id="UP000321397">
    <property type="component" value="Chromosome"/>
</dbReference>
<evidence type="ECO:0000313" key="10">
    <source>
        <dbReference type="EMBL" id="KXB59928.1"/>
    </source>
</evidence>
<dbReference type="GO" id="GO:0005737">
    <property type="term" value="C:cytoplasm"/>
    <property type="evidence" value="ECO:0007669"/>
    <property type="project" value="UniProtKB-SubCell"/>
</dbReference>
<reference evidence="8 12" key="3">
    <citation type="submission" date="2019-07" db="EMBL/GenBank/DDBJ databases">
        <title>Complete Genome Sequence of Leptotrichia wadei Strain JMUB3933.</title>
        <authorList>
            <person name="Watanabe S."/>
            <person name="Cui L."/>
        </authorList>
    </citation>
    <scope>NUCLEOTIDE SEQUENCE [LARGE SCALE GENOMIC DNA]</scope>
    <source>
        <strain evidence="8 12">JMUB3933</strain>
    </source>
</reference>
<dbReference type="PROSITE" id="PS51094">
    <property type="entry name" value="PTS_EIIA_TYPE_2"/>
    <property type="match status" value="1"/>
</dbReference>
<evidence type="ECO:0000313" key="12">
    <source>
        <dbReference type="Proteomes" id="UP000321397"/>
    </source>
</evidence>
<dbReference type="PATRIC" id="fig|157687.3.peg.2159"/>
<accession>A0A133ZWY6</accession>
<keyword evidence="5 10" id="KW-0808">Transferase</keyword>
<dbReference type="PROSITE" id="PS00372">
    <property type="entry name" value="PTS_EIIA_TYPE_2_HIS"/>
    <property type="match status" value="1"/>
</dbReference>
<sequence>METKNIADYIKVDTINLNLESKNKSAIIKELYNNLKKTNLIKDEELGLNDIFAREEMGSTGIGRKIALPHAKTKAVDELIATFGISRNGIDYESLDNENVNIFFMFLCPEDKTQEYLKVLARISRLIRKDRFIDNLLKAGSNKEIIEIIRDEEING</sequence>
<evidence type="ECO:0000313" key="11">
    <source>
        <dbReference type="Proteomes" id="UP000070483"/>
    </source>
</evidence>
<dbReference type="SUPFAM" id="SSF55804">
    <property type="entry name" value="Phoshotransferase/anion transport protein"/>
    <property type="match status" value="1"/>
</dbReference>
<gene>
    <name evidence="10" type="ORF">HMPREF3180_02157</name>
    <name evidence="8" type="ORF">JMUB3933_0723</name>
    <name evidence="9" type="ORF">JMUB3934_0752</name>
</gene>
<dbReference type="GeneID" id="84804072"/>